<dbReference type="SMART" id="SM00443">
    <property type="entry name" value="G_patch"/>
    <property type="match status" value="1"/>
</dbReference>
<evidence type="ECO:0000256" key="2">
    <source>
        <dbReference type="ARBA" id="ARBA00022664"/>
    </source>
</evidence>
<dbReference type="EMBL" id="JASAOG010000051">
    <property type="protein sequence ID" value="KAK0058009.1"/>
    <property type="molecule type" value="Genomic_DNA"/>
</dbReference>
<keyword evidence="4" id="KW-0539">Nucleus</keyword>
<keyword evidence="3" id="KW-0508">mRNA splicing</keyword>
<dbReference type="PROSITE" id="PS50128">
    <property type="entry name" value="SURP"/>
    <property type="match status" value="1"/>
</dbReference>
<feature type="compositionally biased region" description="Polar residues" evidence="5">
    <location>
        <begin position="50"/>
        <end position="82"/>
    </location>
</feature>
<comment type="caution">
    <text evidence="8">The sequence shown here is derived from an EMBL/GenBank/DDBJ whole genome shotgun (WGS) entry which is preliminary data.</text>
</comment>
<evidence type="ECO:0000259" key="7">
    <source>
        <dbReference type="PROSITE" id="PS50174"/>
    </source>
</evidence>
<dbReference type="SUPFAM" id="SSF109905">
    <property type="entry name" value="Surp module (SWAP domain)"/>
    <property type="match status" value="1"/>
</dbReference>
<protein>
    <submittedName>
        <fullName evidence="8">Protein rad9</fullName>
    </submittedName>
</protein>
<reference evidence="8" key="1">
    <citation type="journal article" date="2023" name="PLoS Negl. Trop. Dis.">
        <title>A genome sequence for Biomphalaria pfeifferi, the major vector snail for the human-infecting parasite Schistosoma mansoni.</title>
        <authorList>
            <person name="Bu L."/>
            <person name="Lu L."/>
            <person name="Laidemitt M.R."/>
            <person name="Zhang S.M."/>
            <person name="Mutuku M."/>
            <person name="Mkoji G."/>
            <person name="Steinauer M."/>
            <person name="Loker E.S."/>
        </authorList>
    </citation>
    <scope>NUCLEOTIDE SEQUENCE</scope>
    <source>
        <strain evidence="8">KasaAsao</strain>
    </source>
</reference>
<dbReference type="PROSITE" id="PS50174">
    <property type="entry name" value="G_PATCH"/>
    <property type="match status" value="1"/>
</dbReference>
<dbReference type="InterPro" id="IPR035967">
    <property type="entry name" value="SWAP/Surp_sf"/>
</dbReference>
<evidence type="ECO:0000256" key="4">
    <source>
        <dbReference type="ARBA" id="ARBA00023242"/>
    </source>
</evidence>
<sequence>MYYSSNQKKTMSTKKKDRDLGKAKLDLNAHEKFLEERVKQYKEKLEAQAKVTTTSKPPSASDTNTARLLGKSSSANVVPKKSSNLFNNDGSFMDQFKKLVGQDKGKKGAASLESKALLQTKVKSEVSVTTKVDSVKYQKQPGPAIVLPSFKLKDPSQFDGKDDAKQEAKSSDSESLPSSAMGTFGPHKQSPPSPQADSSSGTVGTSVTSQPVIKKEPPDSAFNVPENLALTSAFQPQETTVTQDWGPSSSLQPHPQAQLMGHYTHTVIPETGAPLPLVQGASLPLPPPSLLAPSQLTGPPPAMPIQNQTISYMFTQPPPAITTYSLTNHMQAMQNPEVIPGLPNDANLVMVTSPGLLPAPQNIQSTLYINTPPPSVPQIQNNSIAIHSSGTSLQIVSTVPVHIPPPSAGISYQSTPPPTILPVQNPPAGVYSVLSIPPNPGTNLYTNPPPTSSSSLVLPISSSGPFGAPVTQLLPSVPVPQPQGIYGAPVAMQGGMYGQLSLVSHPLPSDPNIYGAPVVSTSAMGHSEIGMYGSLTSSASPVAAMGHTEIAMYGPLTTSAPPVSTMGHTEIGMYGPLTSRTAIQPKGEEYDPAAPTEDAEGLGNGNEDLQSLSNSSSSRANSISFVLSQKSSLKSTLPPSALSGDGSSSVCPPEDDETLKVIEQLAVQVMLSGPQAEQRALDEHASDPLYWFLQNKSSDAYKYFLLQVEKLMKSSVKQEPAGEDMSDSGGSRQPSRKKRKSRWSDDKASLARPGIAAPSLAPPGVVVPTLAAPNSGAPSMPGIVANIQLGGVATILPRALPPASQIPVPGSANMQNYARKVIGSDSITEEQLKQIKEQQELNFMYELVMAQKKMQEQALMAEIEGVKVKRKYEYDSDEETEGGTWEHRQRAKEMDATKKWAEKLTSGARGKHFLGDFLPPEELEKFMETFKALKEGREPDYSDYKEFKLTCENMGYQMLVKLGWKEGTGLGAQEQGITKPVNKGNTSVEGRGLGIERPAELTKDDDEFDAYRKRMMLAYRFRPNPLNNPRRPYY</sequence>
<dbReference type="GO" id="GO:0005654">
    <property type="term" value="C:nucleoplasm"/>
    <property type="evidence" value="ECO:0007669"/>
    <property type="project" value="TreeGrafter"/>
</dbReference>
<feature type="region of interest" description="Disordered" evidence="5">
    <location>
        <begin position="587"/>
        <end position="616"/>
    </location>
</feature>
<dbReference type="Gene3D" id="1.10.10.790">
    <property type="entry name" value="Surp module"/>
    <property type="match status" value="1"/>
</dbReference>
<gene>
    <name evidence="8" type="ORF">Bpfe_012662</name>
</gene>
<feature type="region of interest" description="Disordered" evidence="5">
    <location>
        <begin position="129"/>
        <end position="223"/>
    </location>
</feature>
<dbReference type="Proteomes" id="UP001233172">
    <property type="component" value="Unassembled WGS sequence"/>
</dbReference>
<dbReference type="PANTHER" id="PTHR23340:SF0">
    <property type="entry name" value="SURP AND G-PATCH DOMAIN-CONTAINING PROTEIN 1 ISOFORM X1"/>
    <property type="match status" value="1"/>
</dbReference>
<feature type="region of interest" description="Disordered" evidence="5">
    <location>
        <begin position="49"/>
        <end position="82"/>
    </location>
</feature>
<keyword evidence="2" id="KW-0507">mRNA processing</keyword>
<accession>A0AAD8FCD5</accession>
<comment type="subcellular location">
    <subcellularLocation>
        <location evidence="1">Nucleus</location>
    </subcellularLocation>
</comment>
<dbReference type="GO" id="GO:0003723">
    <property type="term" value="F:RNA binding"/>
    <property type="evidence" value="ECO:0007669"/>
    <property type="project" value="InterPro"/>
</dbReference>
<organism evidence="8 9">
    <name type="scientific">Biomphalaria pfeifferi</name>
    <name type="common">Bloodfluke planorb</name>
    <name type="synonym">Freshwater snail</name>
    <dbReference type="NCBI Taxonomy" id="112525"/>
    <lineage>
        <taxon>Eukaryota</taxon>
        <taxon>Metazoa</taxon>
        <taxon>Spiralia</taxon>
        <taxon>Lophotrochozoa</taxon>
        <taxon>Mollusca</taxon>
        <taxon>Gastropoda</taxon>
        <taxon>Heterobranchia</taxon>
        <taxon>Euthyneura</taxon>
        <taxon>Panpulmonata</taxon>
        <taxon>Hygrophila</taxon>
        <taxon>Lymnaeoidea</taxon>
        <taxon>Planorbidae</taxon>
        <taxon>Biomphalaria</taxon>
    </lineage>
</organism>
<name>A0AAD8FCD5_BIOPF</name>
<feature type="compositionally biased region" description="Basic and acidic residues" evidence="5">
    <location>
        <begin position="151"/>
        <end position="172"/>
    </location>
</feature>
<evidence type="ECO:0000313" key="9">
    <source>
        <dbReference type="Proteomes" id="UP001233172"/>
    </source>
</evidence>
<feature type="compositionally biased region" description="Low complexity" evidence="5">
    <location>
        <begin position="195"/>
        <end position="209"/>
    </location>
</feature>
<dbReference type="Pfam" id="PF01805">
    <property type="entry name" value="Surp"/>
    <property type="match status" value="1"/>
</dbReference>
<dbReference type="Pfam" id="PF01585">
    <property type="entry name" value="G-patch"/>
    <property type="match status" value="1"/>
</dbReference>
<dbReference type="AlphaFoldDB" id="A0AAD8FCD5"/>
<feature type="compositionally biased region" description="Basic and acidic residues" evidence="5">
    <location>
        <begin position="14"/>
        <end position="23"/>
    </location>
</feature>
<keyword evidence="9" id="KW-1185">Reference proteome</keyword>
<dbReference type="PANTHER" id="PTHR23340">
    <property type="entry name" value="ARGININE/SERINE RICH SPLICING FACTOR SF4/14"/>
    <property type="match status" value="1"/>
</dbReference>
<dbReference type="InterPro" id="IPR000467">
    <property type="entry name" value="G_patch_dom"/>
</dbReference>
<evidence type="ECO:0000313" key="8">
    <source>
        <dbReference type="EMBL" id="KAK0058009.1"/>
    </source>
</evidence>
<evidence type="ECO:0000256" key="5">
    <source>
        <dbReference type="SAM" id="MobiDB-lite"/>
    </source>
</evidence>
<feature type="domain" description="SURP motif" evidence="6">
    <location>
        <begin position="661"/>
        <end position="704"/>
    </location>
</feature>
<feature type="compositionally biased region" description="Polar residues" evidence="5">
    <location>
        <begin position="1"/>
        <end position="10"/>
    </location>
</feature>
<evidence type="ECO:0000259" key="6">
    <source>
        <dbReference type="PROSITE" id="PS50128"/>
    </source>
</evidence>
<evidence type="ECO:0000256" key="3">
    <source>
        <dbReference type="ARBA" id="ARBA00023187"/>
    </source>
</evidence>
<reference evidence="8" key="2">
    <citation type="submission" date="2023-04" db="EMBL/GenBank/DDBJ databases">
        <authorList>
            <person name="Bu L."/>
            <person name="Lu L."/>
            <person name="Laidemitt M.R."/>
            <person name="Zhang S.M."/>
            <person name="Mutuku M."/>
            <person name="Mkoji G."/>
            <person name="Steinauer M."/>
            <person name="Loker E.S."/>
        </authorList>
    </citation>
    <scope>NUCLEOTIDE SEQUENCE</scope>
    <source>
        <strain evidence="8">KasaAsao</strain>
        <tissue evidence="8">Whole Snail</tissue>
    </source>
</reference>
<dbReference type="GO" id="GO:0008380">
    <property type="term" value="P:RNA splicing"/>
    <property type="evidence" value="ECO:0007669"/>
    <property type="project" value="UniProtKB-KW"/>
</dbReference>
<proteinExistence type="predicted"/>
<dbReference type="GO" id="GO:0006397">
    <property type="term" value="P:mRNA processing"/>
    <property type="evidence" value="ECO:0007669"/>
    <property type="project" value="UniProtKB-KW"/>
</dbReference>
<feature type="region of interest" description="Disordered" evidence="5">
    <location>
        <begin position="1"/>
        <end position="23"/>
    </location>
</feature>
<feature type="domain" description="G-patch" evidence="7">
    <location>
        <begin position="951"/>
        <end position="998"/>
    </location>
</feature>
<dbReference type="InterPro" id="IPR000061">
    <property type="entry name" value="Surp"/>
</dbReference>
<dbReference type="InterPro" id="IPR040169">
    <property type="entry name" value="SUGP1/2"/>
</dbReference>
<evidence type="ECO:0000256" key="1">
    <source>
        <dbReference type="ARBA" id="ARBA00004123"/>
    </source>
</evidence>
<feature type="region of interest" description="Disordered" evidence="5">
    <location>
        <begin position="717"/>
        <end position="756"/>
    </location>
</feature>